<feature type="compositionally biased region" description="Basic and acidic residues" evidence="1">
    <location>
        <begin position="171"/>
        <end position="180"/>
    </location>
</feature>
<feature type="region of interest" description="Disordered" evidence="1">
    <location>
        <begin position="1"/>
        <end position="29"/>
    </location>
</feature>
<name>A0A7I5E698_HAECO</name>
<dbReference type="WBParaSite" id="HCON_00024820-00001">
    <property type="protein sequence ID" value="HCON_00024820-00001"/>
    <property type="gene ID" value="HCON_00024820"/>
</dbReference>
<feature type="compositionally biased region" description="Basic residues" evidence="1">
    <location>
        <begin position="1"/>
        <end position="11"/>
    </location>
</feature>
<dbReference type="OrthoDB" id="5857316at2759"/>
<accession>A0A7I5E698</accession>
<evidence type="ECO:0000256" key="1">
    <source>
        <dbReference type="SAM" id="MobiDB-lite"/>
    </source>
</evidence>
<feature type="compositionally biased region" description="Acidic residues" evidence="1">
    <location>
        <begin position="194"/>
        <end position="206"/>
    </location>
</feature>
<evidence type="ECO:0000313" key="2">
    <source>
        <dbReference type="Proteomes" id="UP000025227"/>
    </source>
</evidence>
<proteinExistence type="predicted"/>
<keyword evidence="2" id="KW-1185">Reference proteome</keyword>
<protein>
    <submittedName>
        <fullName evidence="3">Gly-zipper_Omp domain-containing protein</fullName>
    </submittedName>
</protein>
<dbReference type="AlphaFoldDB" id="A0A7I5E698"/>
<organism evidence="2 3">
    <name type="scientific">Haemonchus contortus</name>
    <name type="common">Barber pole worm</name>
    <dbReference type="NCBI Taxonomy" id="6289"/>
    <lineage>
        <taxon>Eukaryota</taxon>
        <taxon>Metazoa</taxon>
        <taxon>Ecdysozoa</taxon>
        <taxon>Nematoda</taxon>
        <taxon>Chromadorea</taxon>
        <taxon>Rhabditida</taxon>
        <taxon>Rhabditina</taxon>
        <taxon>Rhabditomorpha</taxon>
        <taxon>Strongyloidea</taxon>
        <taxon>Trichostrongylidae</taxon>
        <taxon>Haemonchus</taxon>
    </lineage>
</organism>
<feature type="region of interest" description="Disordered" evidence="1">
    <location>
        <begin position="171"/>
        <end position="206"/>
    </location>
</feature>
<dbReference type="Proteomes" id="UP000025227">
    <property type="component" value="Unplaced"/>
</dbReference>
<reference evidence="3" key="1">
    <citation type="submission" date="2020-12" db="UniProtKB">
        <authorList>
            <consortium name="WormBaseParasite"/>
        </authorList>
    </citation>
    <scope>IDENTIFICATION</scope>
    <source>
        <strain evidence="3">MHco3</strain>
    </source>
</reference>
<dbReference type="PANTHER" id="PTHR21525:SF9">
    <property type="entry name" value="CHANNEL_COLICIN DOMAIN-CONTAINING PROTEIN"/>
    <property type="match status" value="1"/>
</dbReference>
<dbReference type="PANTHER" id="PTHR21525">
    <property type="entry name" value="MOTILE SPERM PROTEIN"/>
    <property type="match status" value="1"/>
</dbReference>
<evidence type="ECO:0000313" key="3">
    <source>
        <dbReference type="WBParaSite" id="HCON_00024820-00001"/>
    </source>
</evidence>
<dbReference type="OMA" id="ASKMLMP"/>
<sequence length="206" mass="21037">MKKKKKPKKHLKSPDRRPNPVAKNTHLTKGSAAEAVPVAKNTGTMNALRKACQSTFVQAAVQGVSKVPHIERVASKVLMPAAIAIDSVRLGMSIQQDIDQENTIPKNTVKSASSIAGGWGAGYGGAVGGATAGTAIFPGVGTVIGGVVGGVVGAVGGSLAGEKIAEKVMDKIDQGGKPNEEEQITAKKISGIGDDSDLSSEEDITE</sequence>